<organism evidence="2 3">
    <name type="scientific">Gigaspora margarita</name>
    <dbReference type="NCBI Taxonomy" id="4874"/>
    <lineage>
        <taxon>Eukaryota</taxon>
        <taxon>Fungi</taxon>
        <taxon>Fungi incertae sedis</taxon>
        <taxon>Mucoromycota</taxon>
        <taxon>Glomeromycotina</taxon>
        <taxon>Glomeromycetes</taxon>
        <taxon>Diversisporales</taxon>
        <taxon>Gigasporaceae</taxon>
        <taxon>Gigaspora</taxon>
    </lineage>
</organism>
<feature type="region of interest" description="Disordered" evidence="1">
    <location>
        <begin position="152"/>
        <end position="199"/>
    </location>
</feature>
<name>A0A8H4AW33_GIGMA</name>
<feature type="compositionally biased region" description="Polar residues" evidence="1">
    <location>
        <begin position="188"/>
        <end position="199"/>
    </location>
</feature>
<gene>
    <name evidence="2" type="ORF">F8M41_007661</name>
</gene>
<comment type="caution">
    <text evidence="2">The sequence shown here is derived from an EMBL/GenBank/DDBJ whole genome shotgun (WGS) entry which is preliminary data.</text>
</comment>
<reference evidence="2 3" key="1">
    <citation type="journal article" date="2019" name="Environ. Microbiol.">
        <title>At the nexus of three kingdoms: the genome of the mycorrhizal fungus Gigaspora margarita provides insights into plant, endobacterial and fungal interactions.</title>
        <authorList>
            <person name="Venice F."/>
            <person name="Ghignone S."/>
            <person name="Salvioli di Fossalunga A."/>
            <person name="Amselem J."/>
            <person name="Novero M."/>
            <person name="Xianan X."/>
            <person name="Sedzielewska Toro K."/>
            <person name="Morin E."/>
            <person name="Lipzen A."/>
            <person name="Grigoriev I.V."/>
            <person name="Henrissat B."/>
            <person name="Martin F.M."/>
            <person name="Bonfante P."/>
        </authorList>
    </citation>
    <scope>NUCLEOTIDE SEQUENCE [LARGE SCALE GENOMIC DNA]</scope>
    <source>
        <strain evidence="2 3">BEG34</strain>
    </source>
</reference>
<dbReference type="Gene3D" id="1.10.30.10">
    <property type="entry name" value="High mobility group box domain"/>
    <property type="match status" value="1"/>
</dbReference>
<dbReference type="OrthoDB" id="6247875at2759"/>
<protein>
    <submittedName>
        <fullName evidence="2">MATA-HMG</fullName>
    </submittedName>
</protein>
<dbReference type="EMBL" id="WTPW01000179">
    <property type="protein sequence ID" value="KAF0538627.1"/>
    <property type="molecule type" value="Genomic_DNA"/>
</dbReference>
<evidence type="ECO:0000313" key="2">
    <source>
        <dbReference type="EMBL" id="KAF0538627.1"/>
    </source>
</evidence>
<dbReference type="InterPro" id="IPR036910">
    <property type="entry name" value="HMG_box_dom_sf"/>
</dbReference>
<dbReference type="Proteomes" id="UP000439903">
    <property type="component" value="Unassembled WGS sequence"/>
</dbReference>
<keyword evidence="3" id="KW-1185">Reference proteome</keyword>
<accession>A0A8H4AW33</accession>
<dbReference type="AlphaFoldDB" id="A0A8H4AW33"/>
<sequence length="292" mass="34212">MSSNCEWSLKNKNGQIITPEEITSEQRSKISKLNREDLFPPQFSIDEIEPVRYNLDGTPKDKRWMNSFMCFRRVLGLYYKRFKIVFNGTELSQLARWIWYGASDDERNIYKQISVELRERHYELLPNYVFRKAPKPADDYINYGPETFEKKRRCEDETSNQNQKSTKRICKKDSESTNVPVVNESDNKQPYPTETNSNETWFPYDGQSFKEAEPCQQNIFSDSNSNADYTLWSQSFAPTVDPGMNMPLGIPESIVFQDEIDSMLFYDGANFNTYGITIPCDVIDNFNTPIYY</sequence>
<evidence type="ECO:0000256" key="1">
    <source>
        <dbReference type="SAM" id="MobiDB-lite"/>
    </source>
</evidence>
<evidence type="ECO:0000313" key="3">
    <source>
        <dbReference type="Proteomes" id="UP000439903"/>
    </source>
</evidence>
<dbReference type="SUPFAM" id="SSF47095">
    <property type="entry name" value="HMG-box"/>
    <property type="match status" value="1"/>
</dbReference>
<proteinExistence type="predicted"/>